<dbReference type="InterPro" id="IPR036410">
    <property type="entry name" value="HSP_DnaJ_Cys-rich_dom_sf"/>
</dbReference>
<dbReference type="SUPFAM" id="SSF57938">
    <property type="entry name" value="DnaJ/Hsp40 cysteine-rich domain"/>
    <property type="match status" value="1"/>
</dbReference>
<evidence type="ECO:0000313" key="1">
    <source>
        <dbReference type="EMBL" id="PNW86160.1"/>
    </source>
</evidence>
<dbReference type="ExpressionAtlas" id="A0A2K3E040">
    <property type="expression patterns" value="baseline and differential"/>
</dbReference>
<proteinExistence type="predicted"/>
<dbReference type="InParanoid" id="A0A2K3E040"/>
<dbReference type="AlphaFoldDB" id="A0A2K3E040"/>
<evidence type="ECO:0000313" key="2">
    <source>
        <dbReference type="Proteomes" id="UP000006906"/>
    </source>
</evidence>
<gene>
    <name evidence="1" type="ORF">CHLRE_02g075250v5</name>
</gene>
<keyword evidence="2" id="KW-1185">Reference proteome</keyword>
<reference evidence="1 2" key="1">
    <citation type="journal article" date="2007" name="Science">
        <title>The Chlamydomonas genome reveals the evolution of key animal and plant functions.</title>
        <authorList>
            <person name="Merchant S.S."/>
            <person name="Prochnik S.E."/>
            <person name="Vallon O."/>
            <person name="Harris E.H."/>
            <person name="Karpowicz S.J."/>
            <person name="Witman G.B."/>
            <person name="Terry A."/>
            <person name="Salamov A."/>
            <person name="Fritz-Laylin L.K."/>
            <person name="Marechal-Drouard L."/>
            <person name="Marshall W.F."/>
            <person name="Qu L.H."/>
            <person name="Nelson D.R."/>
            <person name="Sanderfoot A.A."/>
            <person name="Spalding M.H."/>
            <person name="Kapitonov V.V."/>
            <person name="Ren Q."/>
            <person name="Ferris P."/>
            <person name="Lindquist E."/>
            <person name="Shapiro H."/>
            <person name="Lucas S.M."/>
            <person name="Grimwood J."/>
            <person name="Schmutz J."/>
            <person name="Cardol P."/>
            <person name="Cerutti H."/>
            <person name="Chanfreau G."/>
            <person name="Chen C.L."/>
            <person name="Cognat V."/>
            <person name="Croft M.T."/>
            <person name="Dent R."/>
            <person name="Dutcher S."/>
            <person name="Fernandez E."/>
            <person name="Fukuzawa H."/>
            <person name="Gonzalez-Ballester D."/>
            <person name="Gonzalez-Halphen D."/>
            <person name="Hallmann A."/>
            <person name="Hanikenne M."/>
            <person name="Hippler M."/>
            <person name="Inwood W."/>
            <person name="Jabbari K."/>
            <person name="Kalanon M."/>
            <person name="Kuras R."/>
            <person name="Lefebvre P.A."/>
            <person name="Lemaire S.D."/>
            <person name="Lobanov A.V."/>
            <person name="Lohr M."/>
            <person name="Manuell A."/>
            <person name="Meier I."/>
            <person name="Mets L."/>
            <person name="Mittag M."/>
            <person name="Mittelmeier T."/>
            <person name="Moroney J.V."/>
            <person name="Moseley J."/>
            <person name="Napoli C."/>
            <person name="Nedelcu A.M."/>
            <person name="Niyogi K."/>
            <person name="Novoselov S.V."/>
            <person name="Paulsen I.T."/>
            <person name="Pazour G."/>
            <person name="Purton S."/>
            <person name="Ral J.P."/>
            <person name="Riano-Pachon D.M."/>
            <person name="Riekhof W."/>
            <person name="Rymarquis L."/>
            <person name="Schroda M."/>
            <person name="Stern D."/>
            <person name="Umen J."/>
            <person name="Willows R."/>
            <person name="Wilson N."/>
            <person name="Zimmer S.L."/>
            <person name="Allmer J."/>
            <person name="Balk J."/>
            <person name="Bisova K."/>
            <person name="Chen C.J."/>
            <person name="Elias M."/>
            <person name="Gendler K."/>
            <person name="Hauser C."/>
            <person name="Lamb M.R."/>
            <person name="Ledford H."/>
            <person name="Long J.C."/>
            <person name="Minagawa J."/>
            <person name="Page M.D."/>
            <person name="Pan J."/>
            <person name="Pootakham W."/>
            <person name="Roje S."/>
            <person name="Rose A."/>
            <person name="Stahlberg E."/>
            <person name="Terauchi A.M."/>
            <person name="Yang P."/>
            <person name="Ball S."/>
            <person name="Bowler C."/>
            <person name="Dieckmann C.L."/>
            <person name="Gladyshev V.N."/>
            <person name="Green P."/>
            <person name="Jorgensen R."/>
            <person name="Mayfield S."/>
            <person name="Mueller-Roeber B."/>
            <person name="Rajamani S."/>
            <person name="Sayre R.T."/>
            <person name="Brokstein P."/>
            <person name="Dubchak I."/>
            <person name="Goodstein D."/>
            <person name="Hornick L."/>
            <person name="Huang Y.W."/>
            <person name="Jhaveri J."/>
            <person name="Luo Y."/>
            <person name="Martinez D."/>
            <person name="Ngau W.C."/>
            <person name="Otillar B."/>
            <person name="Poliakov A."/>
            <person name="Porter A."/>
            <person name="Szajkowski L."/>
            <person name="Werner G."/>
            <person name="Zhou K."/>
            <person name="Grigoriev I.V."/>
            <person name="Rokhsar D.S."/>
            <person name="Grossman A.R."/>
        </authorList>
    </citation>
    <scope>NUCLEOTIDE SEQUENCE [LARGE SCALE GENOMIC DNA]</scope>
    <source>
        <strain evidence="2">CC-503</strain>
    </source>
</reference>
<dbReference type="GeneID" id="5727194"/>
<dbReference type="Gramene" id="PNW86160">
    <property type="protein sequence ID" value="PNW86160"/>
    <property type="gene ID" value="CHLRE_02g075250v5"/>
</dbReference>
<dbReference type="OrthoDB" id="3355217at2759"/>
<dbReference type="Proteomes" id="UP000006906">
    <property type="component" value="Chromosome 2"/>
</dbReference>
<name>A0A2K3E040_CHLRE</name>
<dbReference type="PANTHER" id="PTHR15852:SF54">
    <property type="entry name" value="PROTEIN SSUH2 HOMOLOG"/>
    <property type="match status" value="1"/>
</dbReference>
<protein>
    <submittedName>
        <fullName evidence="1">Uncharacterized protein</fullName>
    </submittedName>
</protein>
<organism evidence="1 2">
    <name type="scientific">Chlamydomonas reinhardtii</name>
    <name type="common">Chlamydomonas smithii</name>
    <dbReference type="NCBI Taxonomy" id="3055"/>
    <lineage>
        <taxon>Eukaryota</taxon>
        <taxon>Viridiplantae</taxon>
        <taxon>Chlorophyta</taxon>
        <taxon>core chlorophytes</taxon>
        <taxon>Chlorophyceae</taxon>
        <taxon>CS clade</taxon>
        <taxon>Chlamydomonadales</taxon>
        <taxon>Chlamydomonadaceae</taxon>
        <taxon>Chlamydomonas</taxon>
    </lineage>
</organism>
<sequence length="155" mass="16161">MRATCICSGSSTSLHRPSVHGLATKGLRGPPHGSTRTLLCASGAGPDVPSDATVPAELAALAVLGSAALPYMVEGLTDYMKPRKCQSCYGAGYTPCPTCHGRGRLGGVFQGQQAQPCDTCGSRGRVRCQPCQHTGLANYWLWQPSENGGWGARGQ</sequence>
<dbReference type="PANTHER" id="PTHR15852">
    <property type="entry name" value="PLASTID TRANSCRIPTIONALLY ACTIVE PROTEIN"/>
    <property type="match status" value="1"/>
</dbReference>
<dbReference type="RefSeq" id="XP_042926771.1">
    <property type="nucleotide sequence ID" value="XM_043059137.1"/>
</dbReference>
<accession>A0A2K3E040</accession>
<dbReference type="EMBL" id="CM008963">
    <property type="protein sequence ID" value="PNW86160.1"/>
    <property type="molecule type" value="Genomic_DNA"/>
</dbReference>